<protein>
    <recommendedName>
        <fullName evidence="2">DUF4350 domain-containing protein</fullName>
    </recommendedName>
</protein>
<sequence length="367" mass="41331">MRIPAIILGCLILAGCGGYTTTKRETGYKGKAKVDAYLAATRFLERFGYAVESKPGWPDLEQDVSMLFVPAEVISTEAYIREVDQWVAGGGHLLCLVEWGESYRDEWSPFAGFRSGEEGDVPEALHGWLEGAGVELSSAAASDKFSEDKLNYHNKTYEIFAESHARLKADGKDRIFDQVRYGDGLITVMTDARPFRNRHIGEHDHAELLLDLVNASPYRGKVVIVRDAAISLWSLVWHHGSAVVIGILAVTLFWLWKNMPRFGPLRREESRTTARDYDHHLEALGDFQWRLDKGAAMLRPLRDSVLERAQRMSASGHRDGDLFEWVAQRAGITRDRAERAMTHDRPPDPASFARLIADLQKIHLSLT</sequence>
<name>A0A858RD31_9BACT</name>
<dbReference type="PROSITE" id="PS51257">
    <property type="entry name" value="PROKAR_LIPOPROTEIN"/>
    <property type="match status" value="1"/>
</dbReference>
<keyword evidence="1" id="KW-1133">Transmembrane helix</keyword>
<organism evidence="3 4">
    <name type="scientific">Luteolibacter luteus</name>
    <dbReference type="NCBI Taxonomy" id="2728835"/>
    <lineage>
        <taxon>Bacteria</taxon>
        <taxon>Pseudomonadati</taxon>
        <taxon>Verrucomicrobiota</taxon>
        <taxon>Verrucomicrobiia</taxon>
        <taxon>Verrucomicrobiales</taxon>
        <taxon>Verrucomicrobiaceae</taxon>
        <taxon>Luteolibacter</taxon>
    </lineage>
</organism>
<dbReference type="InterPro" id="IPR025646">
    <property type="entry name" value="DUF4350"/>
</dbReference>
<feature type="domain" description="DUF4350" evidence="2">
    <location>
        <begin position="37"/>
        <end position="213"/>
    </location>
</feature>
<dbReference type="KEGG" id="luo:HHL09_02570"/>
<feature type="transmembrane region" description="Helical" evidence="1">
    <location>
        <begin position="236"/>
        <end position="256"/>
    </location>
</feature>
<evidence type="ECO:0000256" key="1">
    <source>
        <dbReference type="SAM" id="Phobius"/>
    </source>
</evidence>
<proteinExistence type="predicted"/>
<keyword evidence="1" id="KW-0472">Membrane</keyword>
<keyword evidence="1" id="KW-0812">Transmembrane</keyword>
<dbReference type="AlphaFoldDB" id="A0A858RD31"/>
<dbReference type="RefSeq" id="WP_169452928.1">
    <property type="nucleotide sequence ID" value="NZ_CP051774.1"/>
</dbReference>
<evidence type="ECO:0000313" key="3">
    <source>
        <dbReference type="EMBL" id="QJE94707.1"/>
    </source>
</evidence>
<evidence type="ECO:0000313" key="4">
    <source>
        <dbReference type="Proteomes" id="UP000501812"/>
    </source>
</evidence>
<dbReference type="Proteomes" id="UP000501812">
    <property type="component" value="Chromosome"/>
</dbReference>
<dbReference type="EMBL" id="CP051774">
    <property type="protein sequence ID" value="QJE94707.1"/>
    <property type="molecule type" value="Genomic_DNA"/>
</dbReference>
<reference evidence="3 4" key="1">
    <citation type="submission" date="2020-04" db="EMBL/GenBank/DDBJ databases">
        <title>Luteolibacter sp. G-1-1-1 isolated from soil.</title>
        <authorList>
            <person name="Dahal R.H."/>
        </authorList>
    </citation>
    <scope>NUCLEOTIDE SEQUENCE [LARGE SCALE GENOMIC DNA]</scope>
    <source>
        <strain evidence="3 4">G-1-1-1</strain>
    </source>
</reference>
<accession>A0A858RD31</accession>
<gene>
    <name evidence="3" type="ORF">HHL09_02570</name>
</gene>
<keyword evidence="4" id="KW-1185">Reference proteome</keyword>
<evidence type="ECO:0000259" key="2">
    <source>
        <dbReference type="Pfam" id="PF14258"/>
    </source>
</evidence>
<dbReference type="Pfam" id="PF14258">
    <property type="entry name" value="DUF4350"/>
    <property type="match status" value="1"/>
</dbReference>